<organism evidence="2 3">
    <name type="scientific">Dyadobacter pollutisoli</name>
    <dbReference type="NCBI Taxonomy" id="2910158"/>
    <lineage>
        <taxon>Bacteria</taxon>
        <taxon>Pseudomonadati</taxon>
        <taxon>Bacteroidota</taxon>
        <taxon>Cytophagia</taxon>
        <taxon>Cytophagales</taxon>
        <taxon>Spirosomataceae</taxon>
        <taxon>Dyadobacter</taxon>
    </lineage>
</organism>
<keyword evidence="1" id="KW-1133">Transmembrane helix</keyword>
<evidence type="ECO:0000256" key="1">
    <source>
        <dbReference type="SAM" id="Phobius"/>
    </source>
</evidence>
<name>A0A9E8N3S6_9BACT</name>
<keyword evidence="1" id="KW-0812">Transmembrane</keyword>
<evidence type="ECO:0000313" key="3">
    <source>
        <dbReference type="Proteomes" id="UP001164653"/>
    </source>
</evidence>
<reference evidence="2" key="1">
    <citation type="submission" date="2022-11" db="EMBL/GenBank/DDBJ databases">
        <title>Dyadobacter pollutisoli sp. nov., isolated from plastic dumped soil.</title>
        <authorList>
            <person name="Kim J.M."/>
            <person name="Kim K.R."/>
            <person name="Lee J.K."/>
            <person name="Hao L."/>
            <person name="Jeon C.O."/>
        </authorList>
    </citation>
    <scope>NUCLEOTIDE SEQUENCE</scope>
    <source>
        <strain evidence="2">U1</strain>
    </source>
</reference>
<keyword evidence="3" id="KW-1185">Reference proteome</keyword>
<dbReference type="RefSeq" id="WP_244822945.1">
    <property type="nucleotide sequence ID" value="NZ_CP112998.1"/>
</dbReference>
<dbReference type="EMBL" id="CP112998">
    <property type="protein sequence ID" value="WAC09229.1"/>
    <property type="molecule type" value="Genomic_DNA"/>
</dbReference>
<feature type="transmembrane region" description="Helical" evidence="1">
    <location>
        <begin position="20"/>
        <end position="39"/>
    </location>
</feature>
<sequence>MESVLENRDSKSIPYRRSRYFFVSMAILFPILVALGFTPDYQEILGGKFKVHWFLHVHGAIMTVWLGIFLAQTLLVARGNVKRHRQLGQTGFVFGILVILSLITLIVRALIVNNPPMPDFQFDILFIQLQGLVLFAFFFTWGMLARKHAAAHKRLLLLASLIIMQAAIDRIRFLPAIHEALFVRFLYLDLLLIPLFVYDWRTLKRIHFMTWFGALLICTLQVGIVWGWGSPAWHKFWFNAISPFVEKVIEVRITEAQSDQLIGNYGDAKWHFTISRDAGKLYMQLPGEPKWELGASSDTKLFVRVTNWKLNFVKNPDGQVTKVINDQVNVVWEAARMR</sequence>
<keyword evidence="1" id="KW-0472">Membrane</keyword>
<feature type="transmembrane region" description="Helical" evidence="1">
    <location>
        <begin position="92"/>
        <end position="112"/>
    </location>
</feature>
<feature type="transmembrane region" description="Helical" evidence="1">
    <location>
        <begin position="210"/>
        <end position="229"/>
    </location>
</feature>
<evidence type="ECO:0000313" key="2">
    <source>
        <dbReference type="EMBL" id="WAC09229.1"/>
    </source>
</evidence>
<accession>A0A9E8N3S6</accession>
<gene>
    <name evidence="2" type="ORF">ON006_15865</name>
</gene>
<dbReference type="KEGG" id="dpf:ON006_15865"/>
<evidence type="ECO:0008006" key="4">
    <source>
        <dbReference type="Google" id="ProtNLM"/>
    </source>
</evidence>
<protein>
    <recommendedName>
        <fullName evidence="4">DUF2306 domain-containing protein</fullName>
    </recommendedName>
</protein>
<dbReference type="Proteomes" id="UP001164653">
    <property type="component" value="Chromosome"/>
</dbReference>
<feature type="transmembrane region" description="Helical" evidence="1">
    <location>
        <begin position="181"/>
        <end position="198"/>
    </location>
</feature>
<dbReference type="AlphaFoldDB" id="A0A9E8N3S6"/>
<feature type="transmembrane region" description="Helical" evidence="1">
    <location>
        <begin position="124"/>
        <end position="144"/>
    </location>
</feature>
<feature type="transmembrane region" description="Helical" evidence="1">
    <location>
        <begin position="51"/>
        <end position="71"/>
    </location>
</feature>
<proteinExistence type="predicted"/>